<gene>
    <name evidence="1" type="ORF">EV379_1863</name>
</gene>
<keyword evidence="2" id="KW-1185">Reference proteome</keyword>
<comment type="caution">
    <text evidence="1">The sequence shown here is derived from an EMBL/GenBank/DDBJ whole genome shotgun (WGS) entry which is preliminary data.</text>
</comment>
<sequence length="152" mass="15974">MTEYEFETLGPVDYLVVEFPTGEANFTGEIVAELVKLVDAGTIRVIDMMILTKDDEGTIDAMELSDSGDLGDLLRIEADLAELLAADDVANLAAAMDPGTVAGVLVYENLWAAPFAAATRRAGGQLIADGRIPIQSIIASIEADAAAEKSGE</sequence>
<dbReference type="RefSeq" id="WP_130505874.1">
    <property type="nucleotide sequence ID" value="NZ_SHLC01000001.1"/>
</dbReference>
<dbReference type="OrthoDB" id="1779644at2"/>
<reference evidence="1 2" key="1">
    <citation type="submission" date="2019-02" db="EMBL/GenBank/DDBJ databases">
        <title>Sequencing the genomes of 1000 actinobacteria strains.</title>
        <authorList>
            <person name="Klenk H.-P."/>
        </authorList>
    </citation>
    <scope>NUCLEOTIDE SEQUENCE [LARGE SCALE GENOMIC DNA]</scope>
    <source>
        <strain evidence="1 2">DSM 18319</strain>
    </source>
</reference>
<organism evidence="1 2">
    <name type="scientific">Microterricola gilva</name>
    <dbReference type="NCBI Taxonomy" id="393267"/>
    <lineage>
        <taxon>Bacteria</taxon>
        <taxon>Bacillati</taxon>
        <taxon>Actinomycetota</taxon>
        <taxon>Actinomycetes</taxon>
        <taxon>Micrococcales</taxon>
        <taxon>Microbacteriaceae</taxon>
        <taxon>Microterricola</taxon>
    </lineage>
</organism>
<protein>
    <recommendedName>
        <fullName evidence="3">DUF1269 domain-containing protein</fullName>
    </recommendedName>
</protein>
<dbReference type="Proteomes" id="UP000291483">
    <property type="component" value="Unassembled WGS sequence"/>
</dbReference>
<dbReference type="InterPro" id="IPR046288">
    <property type="entry name" value="DUF6325"/>
</dbReference>
<evidence type="ECO:0008006" key="3">
    <source>
        <dbReference type="Google" id="ProtNLM"/>
    </source>
</evidence>
<name>A0A4Q8ANK3_9MICO</name>
<evidence type="ECO:0000313" key="2">
    <source>
        <dbReference type="Proteomes" id="UP000291483"/>
    </source>
</evidence>
<dbReference type="Pfam" id="PF19850">
    <property type="entry name" value="DUF6325"/>
    <property type="match status" value="1"/>
</dbReference>
<accession>A0A4Q8ANK3</accession>
<evidence type="ECO:0000313" key="1">
    <source>
        <dbReference type="EMBL" id="RZU65529.1"/>
    </source>
</evidence>
<proteinExistence type="predicted"/>
<dbReference type="AlphaFoldDB" id="A0A4Q8ANK3"/>
<dbReference type="EMBL" id="SHLC01000001">
    <property type="protein sequence ID" value="RZU65529.1"/>
    <property type="molecule type" value="Genomic_DNA"/>
</dbReference>